<dbReference type="SMART" id="SM00248">
    <property type="entry name" value="ANK"/>
    <property type="match status" value="16"/>
</dbReference>
<feature type="repeat" description="ANK" evidence="7">
    <location>
        <begin position="68"/>
        <end position="90"/>
    </location>
</feature>
<dbReference type="GO" id="GO:0005886">
    <property type="term" value="C:plasma membrane"/>
    <property type="evidence" value="ECO:0007669"/>
    <property type="project" value="TreeGrafter"/>
</dbReference>
<feature type="repeat" description="ANK" evidence="7">
    <location>
        <begin position="253"/>
        <end position="280"/>
    </location>
</feature>
<feature type="domain" description="PGG" evidence="9">
    <location>
        <begin position="832"/>
        <end position="939"/>
    </location>
</feature>
<feature type="repeat" description="ANK" evidence="7">
    <location>
        <begin position="216"/>
        <end position="238"/>
    </location>
</feature>
<gene>
    <name evidence="10" type="primary">ACD6_28</name>
    <name evidence="10" type="ORF">CFP56_018051</name>
</gene>
<dbReference type="SUPFAM" id="SSF48403">
    <property type="entry name" value="Ankyrin repeat"/>
    <property type="match status" value="2"/>
</dbReference>
<feature type="transmembrane region" description="Helical" evidence="8">
    <location>
        <begin position="945"/>
        <end position="970"/>
    </location>
</feature>
<evidence type="ECO:0000256" key="2">
    <source>
        <dbReference type="ARBA" id="ARBA00022692"/>
    </source>
</evidence>
<feature type="repeat" description="ANK" evidence="7">
    <location>
        <begin position="179"/>
        <end position="201"/>
    </location>
</feature>
<dbReference type="Pfam" id="PF13962">
    <property type="entry name" value="PGG"/>
    <property type="match status" value="1"/>
</dbReference>
<keyword evidence="5 7" id="KW-0040">ANK repeat</keyword>
<feature type="repeat" description="ANK" evidence="7">
    <location>
        <begin position="463"/>
        <end position="485"/>
    </location>
</feature>
<name>A0AAW0KLS7_QUESU</name>
<feature type="transmembrane region" description="Helical" evidence="8">
    <location>
        <begin position="840"/>
        <end position="858"/>
    </location>
</feature>
<feature type="transmembrane region" description="Helical" evidence="8">
    <location>
        <begin position="916"/>
        <end position="939"/>
    </location>
</feature>
<feature type="non-terminal residue" evidence="10">
    <location>
        <position position="999"/>
    </location>
</feature>
<feature type="repeat" description="ANK" evidence="7">
    <location>
        <begin position="741"/>
        <end position="761"/>
    </location>
</feature>
<keyword evidence="6 8" id="KW-0472">Membrane</keyword>
<evidence type="ECO:0000256" key="1">
    <source>
        <dbReference type="ARBA" id="ARBA00004141"/>
    </source>
</evidence>
<dbReference type="PROSITE" id="PS50088">
    <property type="entry name" value="ANK_REPEAT"/>
    <property type="match status" value="8"/>
</dbReference>
<protein>
    <submittedName>
        <fullName evidence="10">Protein accelerated cell death 6</fullName>
    </submittedName>
</protein>
<comment type="caution">
    <text evidence="10">The sequence shown here is derived from an EMBL/GenBank/DDBJ whole genome shotgun (WGS) entry which is preliminary data.</text>
</comment>
<keyword evidence="11" id="KW-1185">Reference proteome</keyword>
<keyword evidence="4 8" id="KW-1133">Transmembrane helix</keyword>
<evidence type="ECO:0000256" key="5">
    <source>
        <dbReference type="ARBA" id="ARBA00023043"/>
    </source>
</evidence>
<organism evidence="10 11">
    <name type="scientific">Quercus suber</name>
    <name type="common">Cork oak</name>
    <dbReference type="NCBI Taxonomy" id="58331"/>
    <lineage>
        <taxon>Eukaryota</taxon>
        <taxon>Viridiplantae</taxon>
        <taxon>Streptophyta</taxon>
        <taxon>Embryophyta</taxon>
        <taxon>Tracheophyta</taxon>
        <taxon>Spermatophyta</taxon>
        <taxon>Magnoliopsida</taxon>
        <taxon>eudicotyledons</taxon>
        <taxon>Gunneridae</taxon>
        <taxon>Pentapetalae</taxon>
        <taxon>rosids</taxon>
        <taxon>fabids</taxon>
        <taxon>Fagales</taxon>
        <taxon>Fagaceae</taxon>
        <taxon>Quercus</taxon>
    </lineage>
</organism>
<dbReference type="InterPro" id="IPR002110">
    <property type="entry name" value="Ankyrin_rpt"/>
</dbReference>
<evidence type="ECO:0000313" key="10">
    <source>
        <dbReference type="EMBL" id="KAK7839384.1"/>
    </source>
</evidence>
<evidence type="ECO:0000256" key="8">
    <source>
        <dbReference type="SAM" id="Phobius"/>
    </source>
</evidence>
<proteinExistence type="predicted"/>
<dbReference type="InterPro" id="IPR036770">
    <property type="entry name" value="Ankyrin_rpt-contain_sf"/>
</dbReference>
<evidence type="ECO:0000256" key="4">
    <source>
        <dbReference type="ARBA" id="ARBA00022989"/>
    </source>
</evidence>
<keyword evidence="3" id="KW-0677">Repeat</keyword>
<comment type="subcellular location">
    <subcellularLocation>
        <location evidence="1">Membrane</location>
        <topology evidence="1">Multi-pass membrane protein</topology>
    </subcellularLocation>
</comment>
<dbReference type="PANTHER" id="PTHR24186">
    <property type="entry name" value="PROTEIN PHOSPHATASE 1 REGULATORY SUBUNIT"/>
    <property type="match status" value="1"/>
</dbReference>
<feature type="transmembrane region" description="Helical" evidence="8">
    <location>
        <begin position="878"/>
        <end position="904"/>
    </location>
</feature>
<feature type="repeat" description="ANK" evidence="7">
    <location>
        <begin position="142"/>
        <end position="164"/>
    </location>
</feature>
<reference evidence="10 11" key="1">
    <citation type="journal article" date="2018" name="Sci. Data">
        <title>The draft genome sequence of cork oak.</title>
        <authorList>
            <person name="Ramos A.M."/>
            <person name="Usie A."/>
            <person name="Barbosa P."/>
            <person name="Barros P.M."/>
            <person name="Capote T."/>
            <person name="Chaves I."/>
            <person name="Simoes F."/>
            <person name="Abreu I."/>
            <person name="Carrasquinho I."/>
            <person name="Faro C."/>
            <person name="Guimaraes J.B."/>
            <person name="Mendonca D."/>
            <person name="Nobrega F."/>
            <person name="Rodrigues L."/>
            <person name="Saibo N.J.M."/>
            <person name="Varela M.C."/>
            <person name="Egas C."/>
            <person name="Matos J."/>
            <person name="Miguel C.M."/>
            <person name="Oliveira M.M."/>
            <person name="Ricardo C.P."/>
            <person name="Goncalves S."/>
        </authorList>
    </citation>
    <scope>NUCLEOTIDE SEQUENCE [LARGE SCALE GENOMIC DNA]</scope>
    <source>
        <strain evidence="11">cv. HL8</strain>
    </source>
</reference>
<dbReference type="PROSITE" id="PS50297">
    <property type="entry name" value="ANK_REP_REGION"/>
    <property type="match status" value="8"/>
</dbReference>
<evidence type="ECO:0000313" key="11">
    <source>
        <dbReference type="Proteomes" id="UP000237347"/>
    </source>
</evidence>
<dbReference type="Gene3D" id="1.25.40.20">
    <property type="entry name" value="Ankyrin repeat-containing domain"/>
    <property type="match status" value="4"/>
</dbReference>
<dbReference type="Proteomes" id="UP000237347">
    <property type="component" value="Unassembled WGS sequence"/>
</dbReference>
<dbReference type="EMBL" id="PKMF04000284">
    <property type="protein sequence ID" value="KAK7839384.1"/>
    <property type="molecule type" value="Genomic_DNA"/>
</dbReference>
<dbReference type="AlphaFoldDB" id="A0AAW0KLS7"/>
<dbReference type="Pfam" id="PF12796">
    <property type="entry name" value="Ank_2"/>
    <property type="match status" value="6"/>
</dbReference>
<evidence type="ECO:0000259" key="9">
    <source>
        <dbReference type="Pfam" id="PF13962"/>
    </source>
</evidence>
<evidence type="ECO:0000256" key="7">
    <source>
        <dbReference type="PROSITE-ProRule" id="PRU00023"/>
    </source>
</evidence>
<dbReference type="InterPro" id="IPR026961">
    <property type="entry name" value="PGG_dom"/>
</dbReference>
<sequence length="999" mass="111875">MEENPERYKDFAFILEKLRDTECSLLLERFFDSNTLLHVAASLGHDQIVEAILSIQQCQELLTAKNSSGDLPLHVAVNAQHLPIVQLLLQSSDQRQEILTAKNSSGDLPLHVAVKAGYLRMVQLLLESSDQRQELLTAKNSRGDLPLHVAVNAWHLPMVQLLLQSSDQRQELLTAKNSSGDHPLHVAVNAGHLRMVRLLLQSSDQRQELLTAKNSSGDLPLQLAVNAGYLRVVQLLLESSDQCQELLTAKNSSGDLPLHVAANAGDLSIVQLLVDSNVDVACKLLKEKNKEGITPLQLALNKKDSRWLEDEYADVAKFLIEIGRKAEDGELMEFESGSDCESKMKKQKYGLKGDKGDKGVMSRDAEMRIAVNSNKPELERGPQKSKDKVTSMDPLLYEAVKSKNIDFIRIRAEDTEHPALSDKTPELNTILHLAAASSNNNKFVQEILEIQLCQKFVTEKNSNGDLPLHVAASAGNMQVVELLVKWSDEHLQDHCNCVPLMEKNMEENTPLHLALIKKFQVGRNFALKAKYNKVALFLVDKCPEVSFYPNRERKTPLYLATEGGDEELTKHMRKTNFLPKGISIAHAAFNYLMTTTNKSIARAAIYGSFTARKEAILDTVLESLPNDILTMKDDKGMTPLTYAASIGYLRGVESILKKPTIPCVYGDHTRYYPIHMATWKGHIKVVEKFLQDYPDMIELLTDAGQNILHVAAMYGKAKMLAYMLKRHDLKVEMLINNKDQNGNTPLHLAAMRRHPMVVSMLTWDKRVDLKALNNKGERALDIALNYSGENPSFRERLTWEALRYVSGPRAPPRRVSGENQQCSKFGMTLSTDKYKDRTGTLLLVATLVATVTFAAAFTMPGGYKESGGMAQFLEKPMFHVFVISNSIAMYSAITAVVTLIWAYLDDLNLFIVAYKFSVPLLGLAITMVSLAFMAGNYLVLRDLNWLAYLVLSIGSFFLFTLSIIFFPLCLPSSSPHPIIRYILRYPFHLLIKFTGCDTD</sequence>
<evidence type="ECO:0000256" key="6">
    <source>
        <dbReference type="ARBA" id="ARBA00023136"/>
    </source>
</evidence>
<feature type="repeat" description="ANK" evidence="7">
    <location>
        <begin position="105"/>
        <end position="127"/>
    </location>
</feature>
<accession>A0AAW0KLS7</accession>
<evidence type="ECO:0000256" key="3">
    <source>
        <dbReference type="ARBA" id="ARBA00022737"/>
    </source>
</evidence>
<keyword evidence="2 8" id="KW-0812">Transmembrane</keyword>
<dbReference type="PANTHER" id="PTHR24186:SF46">
    <property type="entry name" value="PROTEIN ACCELERATED CELL DEATH 6-LIKE"/>
    <property type="match status" value="1"/>
</dbReference>